<feature type="chain" id="PRO_5003279858" description="LTD domain-containing protein" evidence="2">
    <location>
        <begin position="18"/>
        <end position="349"/>
    </location>
</feature>
<dbReference type="InterPro" id="IPR001322">
    <property type="entry name" value="Lamin_tail_dom"/>
</dbReference>
<dbReference type="eggNOG" id="COG2374">
    <property type="taxonomic scope" value="Bacteria"/>
</dbReference>
<keyword evidence="5" id="KW-1185">Reference proteome</keyword>
<dbReference type="Pfam" id="PF18962">
    <property type="entry name" value="Por_Secre_tail"/>
    <property type="match status" value="1"/>
</dbReference>
<evidence type="ECO:0000313" key="5">
    <source>
        <dbReference type="Proteomes" id="UP000007463"/>
    </source>
</evidence>
<dbReference type="HOGENOM" id="CLU_756009_0_0_10"/>
<reference evidence="5" key="2">
    <citation type="submission" date="2011-02" db="EMBL/GenBank/DDBJ databases">
        <title>The complete genome of Fluviicola taffensis DSM 16823.</title>
        <authorList>
            <consortium name="US DOE Joint Genome Institute (JGI-PGF)"/>
            <person name="Lucas S."/>
            <person name="Copeland A."/>
            <person name="Lapidus A."/>
            <person name="Bruce D."/>
            <person name="Goodwin L."/>
            <person name="Pitluck S."/>
            <person name="Kyrpides N."/>
            <person name="Mavromatis K."/>
            <person name="Ivanova N."/>
            <person name="Mikhailova N."/>
            <person name="Pagani I."/>
            <person name="Chertkov O."/>
            <person name="Detter J.C."/>
            <person name="Han C."/>
            <person name="Tapia R."/>
            <person name="Land M."/>
            <person name="Hauser L."/>
            <person name="Markowitz V."/>
            <person name="Cheng J.-F."/>
            <person name="Hugenholtz P."/>
            <person name="Woyke T."/>
            <person name="Wu D."/>
            <person name="Tindall B."/>
            <person name="Pomrenke H.G."/>
            <person name="Brambilla E."/>
            <person name="Klenk H.-P."/>
            <person name="Eisen J.A."/>
        </authorList>
    </citation>
    <scope>NUCLEOTIDE SEQUENCE [LARGE SCALE GENOMIC DNA]</scope>
    <source>
        <strain evidence="5">DSM 16823 / RW262 / RW262</strain>
    </source>
</reference>
<evidence type="ECO:0000259" key="3">
    <source>
        <dbReference type="PROSITE" id="PS51841"/>
    </source>
</evidence>
<dbReference type="AlphaFoldDB" id="F2IGU0"/>
<dbReference type="OrthoDB" id="5485925at2"/>
<sequence precursor="true">MKKALLFLGLLSSVANAQDCSKLFISEYVEGWSNNKALEIYNPTSQAINLSGYFVARYSNGSTTATNSNAIQLTGTVAAYSVYVAVLDKRDPTQTGNEAPVWDSLQVRADGFYSPVYTTNDAFYWNGNDAVLLAKGTLTGPATALITTATGFSIVDVFGKIGENPANEQGQVGSSVGGAWSSAFPYNTGQGVLLSSDHSLVRKPGVKKGVTANPTFFNPLDEWDSIPAVTTVNDQNGNPITGANGPIKFGNWFSLGWHNCDCTPLSVDDNKLEEVAIYPNPTTDGVVYLKNTQAVKEVTILNALGQQVNRSTNNTSPVMSLRLGSDKGVYLIRIVHENGSVLTKRVVLK</sequence>
<dbReference type="InterPro" id="IPR026444">
    <property type="entry name" value="Secre_tail"/>
</dbReference>
<feature type="signal peptide" evidence="2">
    <location>
        <begin position="1"/>
        <end position="17"/>
    </location>
</feature>
<reference evidence="4 5" key="1">
    <citation type="journal article" date="2011" name="Stand. Genomic Sci.">
        <title>Complete genome sequence of the gliding freshwater bacterium Fluviicola taffensis type strain (RW262).</title>
        <authorList>
            <person name="Woyke T."/>
            <person name="Chertkov O."/>
            <person name="Lapidus A."/>
            <person name="Nolan M."/>
            <person name="Lucas S."/>
            <person name="Del Rio T.G."/>
            <person name="Tice H."/>
            <person name="Cheng J.F."/>
            <person name="Tapia R."/>
            <person name="Han C."/>
            <person name="Goodwin L."/>
            <person name="Pitluck S."/>
            <person name="Liolios K."/>
            <person name="Pagani I."/>
            <person name="Ivanova N."/>
            <person name="Huntemann M."/>
            <person name="Mavromatis K."/>
            <person name="Mikhailova N."/>
            <person name="Pati A."/>
            <person name="Chen A."/>
            <person name="Palaniappan K."/>
            <person name="Land M."/>
            <person name="Hauser L."/>
            <person name="Brambilla E.M."/>
            <person name="Rohde M."/>
            <person name="Mwirichia R."/>
            <person name="Sikorski J."/>
            <person name="Tindall B.J."/>
            <person name="Goker M."/>
            <person name="Bristow J."/>
            <person name="Eisen J.A."/>
            <person name="Markowitz V."/>
            <person name="Hugenholtz P."/>
            <person name="Klenk H.P."/>
            <person name="Kyrpides N.C."/>
        </authorList>
    </citation>
    <scope>NUCLEOTIDE SEQUENCE [LARGE SCALE GENOMIC DNA]</scope>
    <source>
        <strain evidence="5">DSM 16823 / RW262 / RW262</strain>
    </source>
</reference>
<gene>
    <name evidence="4" type="ordered locus">Fluta_2740</name>
</gene>
<dbReference type="Pfam" id="PF00932">
    <property type="entry name" value="LTD"/>
    <property type="match status" value="1"/>
</dbReference>
<dbReference type="KEGG" id="fte:Fluta_2740"/>
<keyword evidence="1 2" id="KW-0732">Signal</keyword>
<dbReference type="EMBL" id="CP002542">
    <property type="protein sequence ID" value="AEA44721.1"/>
    <property type="molecule type" value="Genomic_DNA"/>
</dbReference>
<accession>F2IGU0</accession>
<dbReference type="PROSITE" id="PS51841">
    <property type="entry name" value="LTD"/>
    <property type="match status" value="1"/>
</dbReference>
<evidence type="ECO:0000256" key="2">
    <source>
        <dbReference type="SAM" id="SignalP"/>
    </source>
</evidence>
<evidence type="ECO:0000313" key="4">
    <source>
        <dbReference type="EMBL" id="AEA44721.1"/>
    </source>
</evidence>
<evidence type="ECO:0000256" key="1">
    <source>
        <dbReference type="ARBA" id="ARBA00022729"/>
    </source>
</evidence>
<dbReference type="Proteomes" id="UP000007463">
    <property type="component" value="Chromosome"/>
</dbReference>
<proteinExistence type="predicted"/>
<name>F2IGU0_FLUTR</name>
<organism evidence="4 5">
    <name type="scientific">Fluviicola taffensis (strain DSM 16823 / NCIMB 13979 / RW262)</name>
    <dbReference type="NCBI Taxonomy" id="755732"/>
    <lineage>
        <taxon>Bacteria</taxon>
        <taxon>Pseudomonadati</taxon>
        <taxon>Bacteroidota</taxon>
        <taxon>Flavobacteriia</taxon>
        <taxon>Flavobacteriales</taxon>
        <taxon>Crocinitomicaceae</taxon>
        <taxon>Fluviicola</taxon>
    </lineage>
</organism>
<protein>
    <recommendedName>
        <fullName evidence="3">LTD domain-containing protein</fullName>
    </recommendedName>
</protein>
<feature type="domain" description="LTD" evidence="3">
    <location>
        <begin position="13"/>
        <end position="162"/>
    </location>
</feature>
<dbReference type="NCBIfam" id="TIGR04183">
    <property type="entry name" value="Por_Secre_tail"/>
    <property type="match status" value="1"/>
</dbReference>
<dbReference type="STRING" id="755732.Fluta_2740"/>
<dbReference type="RefSeq" id="WP_013687490.1">
    <property type="nucleotide sequence ID" value="NC_015321.1"/>
</dbReference>